<dbReference type="Gene3D" id="3.40.50.1000">
    <property type="entry name" value="HAD superfamily/HAD-like"/>
    <property type="match status" value="2"/>
</dbReference>
<evidence type="ECO:0000313" key="4">
    <source>
        <dbReference type="EMBL" id="CAB5025546.1"/>
    </source>
</evidence>
<evidence type="ECO:0000313" key="2">
    <source>
        <dbReference type="EMBL" id="CAB4834271.1"/>
    </source>
</evidence>
<dbReference type="SUPFAM" id="SSF56784">
    <property type="entry name" value="HAD-like"/>
    <property type="match status" value="1"/>
</dbReference>
<dbReference type="PROSITE" id="PS50801">
    <property type="entry name" value="STAS"/>
    <property type="match status" value="1"/>
</dbReference>
<organism evidence="3">
    <name type="scientific">freshwater metagenome</name>
    <dbReference type="NCBI Taxonomy" id="449393"/>
    <lineage>
        <taxon>unclassified sequences</taxon>
        <taxon>metagenomes</taxon>
        <taxon>ecological metagenomes</taxon>
    </lineage>
</organism>
<gene>
    <name evidence="2" type="ORF">UFOPK3164_01617</name>
    <name evidence="3" type="ORF">UFOPK3427_01908</name>
    <name evidence="4" type="ORF">UFOPK4112_01186</name>
</gene>
<dbReference type="PANTHER" id="PTHR19288:SF46">
    <property type="entry name" value="HALOACID DEHALOGENASE-LIKE HYDROLASE DOMAIN-CONTAINING PROTEIN 2"/>
    <property type="match status" value="1"/>
</dbReference>
<dbReference type="Pfam" id="PF13242">
    <property type="entry name" value="Hydrolase_like"/>
    <property type="match status" value="1"/>
</dbReference>
<dbReference type="GO" id="GO:0016791">
    <property type="term" value="F:phosphatase activity"/>
    <property type="evidence" value="ECO:0007669"/>
    <property type="project" value="TreeGrafter"/>
</dbReference>
<dbReference type="Pfam" id="PF13344">
    <property type="entry name" value="Hydrolase_6"/>
    <property type="match status" value="1"/>
</dbReference>
<dbReference type="EMBL" id="CAFBLT010000004">
    <property type="protein sequence ID" value="CAB4884523.1"/>
    <property type="molecule type" value="Genomic_DNA"/>
</dbReference>
<dbReference type="InterPro" id="IPR002645">
    <property type="entry name" value="STAS_dom"/>
</dbReference>
<dbReference type="InterPro" id="IPR006357">
    <property type="entry name" value="HAD-SF_hydro_IIA"/>
</dbReference>
<protein>
    <submittedName>
        <fullName evidence="3">Unannotated protein</fullName>
    </submittedName>
</protein>
<dbReference type="EMBL" id="CAFABE010000116">
    <property type="protein sequence ID" value="CAB4834271.1"/>
    <property type="molecule type" value="Genomic_DNA"/>
</dbReference>
<name>A0A6J7EYU6_9ZZZZ</name>
<dbReference type="InterPro" id="IPR036412">
    <property type="entry name" value="HAD-like_sf"/>
</dbReference>
<sequence length="250" mass="25911">MVLASGEGAVVIDLDGVVWLGGEALPGVDRAIEMLREHGIQIIFATNNSSPTIETLQTRLERVGIDAAPEEIVSSALAAVSLVPEDSSVLIFADTGVHHAGEERGFRLDPPFDAVIVGWNRSFDFDTITHASQAIRTGARFIATNDDPTHPTPTGLLPGTGAFIAAIATAAEQVPVIAGKPGAAMVALVRERSDNVAMVIGDRPSTDGAFAHALGVPFGLVRSEATPPSEIVPAIEGATLLDVVTRALGA</sequence>
<dbReference type="InterPro" id="IPR023214">
    <property type="entry name" value="HAD_sf"/>
</dbReference>
<proteinExistence type="predicted"/>
<evidence type="ECO:0000259" key="1">
    <source>
        <dbReference type="PROSITE" id="PS50801"/>
    </source>
</evidence>
<evidence type="ECO:0000313" key="3">
    <source>
        <dbReference type="EMBL" id="CAB4884523.1"/>
    </source>
</evidence>
<accession>A0A6J7EYU6</accession>
<dbReference type="PANTHER" id="PTHR19288">
    <property type="entry name" value="4-NITROPHENYLPHOSPHATASE-RELATED"/>
    <property type="match status" value="1"/>
</dbReference>
<dbReference type="AlphaFoldDB" id="A0A6J7EYU6"/>
<feature type="domain" description="STAS" evidence="1">
    <location>
        <begin position="1"/>
        <end position="83"/>
    </location>
</feature>
<dbReference type="NCBIfam" id="TIGR01460">
    <property type="entry name" value="HAD-SF-IIA"/>
    <property type="match status" value="1"/>
</dbReference>
<dbReference type="EMBL" id="CAFBPM010000011">
    <property type="protein sequence ID" value="CAB5025546.1"/>
    <property type="molecule type" value="Genomic_DNA"/>
</dbReference>
<dbReference type="GO" id="GO:0005737">
    <property type="term" value="C:cytoplasm"/>
    <property type="evidence" value="ECO:0007669"/>
    <property type="project" value="TreeGrafter"/>
</dbReference>
<reference evidence="3" key="1">
    <citation type="submission" date="2020-05" db="EMBL/GenBank/DDBJ databases">
        <authorList>
            <person name="Chiriac C."/>
            <person name="Salcher M."/>
            <person name="Ghai R."/>
            <person name="Kavagutti S V."/>
        </authorList>
    </citation>
    <scope>NUCLEOTIDE SEQUENCE</scope>
</reference>